<organism evidence="4 5">
    <name type="scientific">Sphingobium baderi</name>
    <dbReference type="NCBI Taxonomy" id="1332080"/>
    <lineage>
        <taxon>Bacteria</taxon>
        <taxon>Pseudomonadati</taxon>
        <taxon>Pseudomonadota</taxon>
        <taxon>Alphaproteobacteria</taxon>
        <taxon>Sphingomonadales</taxon>
        <taxon>Sphingomonadaceae</taxon>
        <taxon>Sphingobium</taxon>
    </lineage>
</organism>
<dbReference type="PROSITE" id="PS50977">
    <property type="entry name" value="HTH_TETR_2"/>
    <property type="match status" value="1"/>
</dbReference>
<dbReference type="Gene3D" id="1.10.357.10">
    <property type="entry name" value="Tetracycline Repressor, domain 2"/>
    <property type="match status" value="1"/>
</dbReference>
<dbReference type="InterPro" id="IPR001647">
    <property type="entry name" value="HTH_TetR"/>
</dbReference>
<dbReference type="GO" id="GO:0003677">
    <property type="term" value="F:DNA binding"/>
    <property type="evidence" value="ECO:0007669"/>
    <property type="project" value="UniProtKB-UniRule"/>
</dbReference>
<dbReference type="EMBL" id="CP013264">
    <property type="protein sequence ID" value="ALR20169.1"/>
    <property type="molecule type" value="Genomic_DNA"/>
</dbReference>
<dbReference type="Proteomes" id="UP000056968">
    <property type="component" value="Chromosome"/>
</dbReference>
<keyword evidence="1 2" id="KW-0238">DNA-binding</keyword>
<dbReference type="Pfam" id="PF00440">
    <property type="entry name" value="TetR_N"/>
    <property type="match status" value="1"/>
</dbReference>
<dbReference type="AlphaFoldDB" id="A0A0S3EXK9"/>
<name>A0A0S3EXK9_9SPHN</name>
<evidence type="ECO:0000313" key="4">
    <source>
        <dbReference type="EMBL" id="ALR20169.1"/>
    </source>
</evidence>
<proteinExistence type="predicted"/>
<sequence length="204" mass="22747">MGINKCAGQPSRADSNRKIIEAARHLFTNRGFHQAAMSDLAQQAGISVGQIYRSFSGKEEIIVKLVEDEIGSWKNEIRCLRRREDFGQLAAADQLTSLLLSCIAEDREAISSEIMAEAYRNPEVAAAIQSFCLFLQRYLENLILAARPGATPAQLSCARFLILYIFALRHKSMVAPGLTIQKIRTQIRHAVAEILDDLAESDQR</sequence>
<dbReference type="RefSeq" id="WP_021228528.1">
    <property type="nucleotide sequence ID" value="NZ_CP013264.1"/>
</dbReference>
<dbReference type="OrthoDB" id="9808189at2"/>
<accession>A0A0S3EXK9</accession>
<evidence type="ECO:0000256" key="2">
    <source>
        <dbReference type="PROSITE-ProRule" id="PRU00335"/>
    </source>
</evidence>
<evidence type="ECO:0000313" key="5">
    <source>
        <dbReference type="Proteomes" id="UP000056968"/>
    </source>
</evidence>
<dbReference type="PANTHER" id="PTHR30055">
    <property type="entry name" value="HTH-TYPE TRANSCRIPTIONAL REGULATOR RUTR"/>
    <property type="match status" value="1"/>
</dbReference>
<evidence type="ECO:0000256" key="1">
    <source>
        <dbReference type="ARBA" id="ARBA00023125"/>
    </source>
</evidence>
<feature type="domain" description="HTH tetR-type" evidence="3">
    <location>
        <begin position="13"/>
        <end position="73"/>
    </location>
</feature>
<dbReference type="SUPFAM" id="SSF46689">
    <property type="entry name" value="Homeodomain-like"/>
    <property type="match status" value="1"/>
</dbReference>
<gene>
    <name evidence="4" type="ORF">ATN00_07500</name>
</gene>
<feature type="DNA-binding region" description="H-T-H motif" evidence="2">
    <location>
        <begin position="36"/>
        <end position="55"/>
    </location>
</feature>
<keyword evidence="5" id="KW-1185">Reference proteome</keyword>
<dbReference type="InterPro" id="IPR009057">
    <property type="entry name" value="Homeodomain-like_sf"/>
</dbReference>
<reference evidence="4 5" key="1">
    <citation type="submission" date="2015-11" db="EMBL/GenBank/DDBJ databases">
        <title>A Two-component Flavoprotein Monooxygenase System MeaXY Responsible for para-Hydroxylation of 2-Methyl-6-ethylaniline and 2,6-Diethylaniline in Sphingobium baderi DE-13.</title>
        <authorList>
            <person name="Cheng M."/>
            <person name="Meng Q."/>
            <person name="Yang Y."/>
            <person name="Chu C."/>
            <person name="Yan X."/>
            <person name="He J."/>
            <person name="Li S."/>
        </authorList>
    </citation>
    <scope>NUCLEOTIDE SEQUENCE [LARGE SCALE GENOMIC DNA]</scope>
    <source>
        <strain evidence="4 5">DE-13</strain>
    </source>
</reference>
<dbReference type="STRING" id="1332080.ATN00_07500"/>
<dbReference type="PRINTS" id="PR00455">
    <property type="entry name" value="HTHTETR"/>
</dbReference>
<protein>
    <recommendedName>
        <fullName evidence="3">HTH tetR-type domain-containing protein</fullName>
    </recommendedName>
</protein>
<dbReference type="InterPro" id="IPR050109">
    <property type="entry name" value="HTH-type_TetR-like_transc_reg"/>
</dbReference>
<evidence type="ECO:0000259" key="3">
    <source>
        <dbReference type="PROSITE" id="PS50977"/>
    </source>
</evidence>
<dbReference type="KEGG" id="sbd:ATN00_07500"/>